<dbReference type="EMBL" id="CAEKKB010000005">
    <property type="protein sequence ID" value="CAB4311522.1"/>
    <property type="molecule type" value="Genomic_DNA"/>
</dbReference>
<evidence type="ECO:0000256" key="1">
    <source>
        <dbReference type="SAM" id="MobiDB-lite"/>
    </source>
</evidence>
<dbReference type="AlphaFoldDB" id="A0A6J5XHS0"/>
<evidence type="ECO:0000313" key="4">
    <source>
        <dbReference type="Proteomes" id="UP000507245"/>
    </source>
</evidence>
<proteinExistence type="predicted"/>
<dbReference type="Pfam" id="PF09369">
    <property type="entry name" value="MZB"/>
    <property type="match status" value="1"/>
</dbReference>
<dbReference type="PANTHER" id="PTHR47957:SF3">
    <property type="entry name" value="ATP-DEPENDENT HELICASE HRQ1"/>
    <property type="match status" value="1"/>
</dbReference>
<organism evidence="3 4">
    <name type="scientific">Prunus armeniaca</name>
    <name type="common">Apricot</name>
    <name type="synonym">Armeniaca vulgaris</name>
    <dbReference type="NCBI Taxonomy" id="36596"/>
    <lineage>
        <taxon>Eukaryota</taxon>
        <taxon>Viridiplantae</taxon>
        <taxon>Streptophyta</taxon>
        <taxon>Embryophyta</taxon>
        <taxon>Tracheophyta</taxon>
        <taxon>Spermatophyta</taxon>
        <taxon>Magnoliopsida</taxon>
        <taxon>eudicotyledons</taxon>
        <taxon>Gunneridae</taxon>
        <taxon>Pentapetalae</taxon>
        <taxon>rosids</taxon>
        <taxon>fabids</taxon>
        <taxon>Rosales</taxon>
        <taxon>Rosaceae</taxon>
        <taxon>Amygdaloideae</taxon>
        <taxon>Amygdaleae</taxon>
        <taxon>Prunus</taxon>
    </lineage>
</organism>
<evidence type="ECO:0000259" key="2">
    <source>
        <dbReference type="Pfam" id="PF09369"/>
    </source>
</evidence>
<reference evidence="4" key="1">
    <citation type="journal article" date="2020" name="Genome Biol.">
        <title>Gamete binning: chromosome-level and haplotype-resolved genome assembly enabled by high-throughput single-cell sequencing of gamete genomes.</title>
        <authorList>
            <person name="Campoy J.A."/>
            <person name="Sun H."/>
            <person name="Goel M."/>
            <person name="Jiao W.-B."/>
            <person name="Folz-Donahue K."/>
            <person name="Wang N."/>
            <person name="Rubio M."/>
            <person name="Liu C."/>
            <person name="Kukat C."/>
            <person name="Ruiz D."/>
            <person name="Huettel B."/>
            <person name="Schneeberger K."/>
        </authorList>
    </citation>
    <scope>NUCLEOTIDE SEQUENCE [LARGE SCALE GENOMIC DNA]</scope>
    <source>
        <strain evidence="4">cv. Rojo Pasion</strain>
    </source>
</reference>
<sequence length="266" mass="30145">MNQGKTYLVTSLDLSRKIASCYVADLKYYTKSRDYTDIHVIGSKYAYRPQLSNIQFSRTPARGDPCKVTATWLGYHCVSRGSNEIMETVDHVLPKYSYESQVGHCMPQNIGVSTQPRLSLAVWVPVPQSVKEAVIMKDLNFRAGQHAASHTNNMQLIRLGSRVYIDPEYTRYYPERILSYDRHPGGSGVSVQVQPIFMELLIAALELLTSCRCSEHGGCPNCLQSFACKEYNEGEVKRKLSDQESESGTSTRKFQKYKRCGDEQMK</sequence>
<dbReference type="PANTHER" id="PTHR47957">
    <property type="entry name" value="ATP-DEPENDENT HELICASE HRQ1"/>
    <property type="match status" value="1"/>
</dbReference>
<protein>
    <recommendedName>
        <fullName evidence="2">MrfA-like Zn-binding domain-containing protein</fullName>
    </recommendedName>
</protein>
<dbReference type="GO" id="GO:0036297">
    <property type="term" value="P:interstrand cross-link repair"/>
    <property type="evidence" value="ECO:0007669"/>
    <property type="project" value="TreeGrafter"/>
</dbReference>
<dbReference type="InterPro" id="IPR018973">
    <property type="entry name" value="MZB"/>
</dbReference>
<dbReference type="GO" id="GO:0005634">
    <property type="term" value="C:nucleus"/>
    <property type="evidence" value="ECO:0007669"/>
    <property type="project" value="TreeGrafter"/>
</dbReference>
<accession>A0A6J5XHS0</accession>
<name>A0A6J5XHS0_PRUAR</name>
<dbReference type="OrthoDB" id="18781at2759"/>
<feature type="region of interest" description="Disordered" evidence="1">
    <location>
        <begin position="237"/>
        <end position="266"/>
    </location>
</feature>
<gene>
    <name evidence="3" type="ORF">ORAREDHAP_LOCUS33704</name>
</gene>
<dbReference type="Proteomes" id="UP000507245">
    <property type="component" value="Unassembled WGS sequence"/>
</dbReference>
<feature type="domain" description="MrfA-like Zn-binding" evidence="2">
    <location>
        <begin position="161"/>
        <end position="223"/>
    </location>
</feature>
<evidence type="ECO:0000313" key="3">
    <source>
        <dbReference type="EMBL" id="CAB4311522.1"/>
    </source>
</evidence>
<keyword evidence="4" id="KW-1185">Reference proteome</keyword>
<dbReference type="GO" id="GO:0043138">
    <property type="term" value="F:3'-5' DNA helicase activity"/>
    <property type="evidence" value="ECO:0007669"/>
    <property type="project" value="TreeGrafter"/>
</dbReference>
<dbReference type="GO" id="GO:0006289">
    <property type="term" value="P:nucleotide-excision repair"/>
    <property type="evidence" value="ECO:0007669"/>
    <property type="project" value="TreeGrafter"/>
</dbReference>